<dbReference type="EMBL" id="JARXVC010000011">
    <property type="protein sequence ID" value="MDH6282702.1"/>
    <property type="molecule type" value="Genomic_DNA"/>
</dbReference>
<keyword evidence="4" id="KW-1185">Reference proteome</keyword>
<dbReference type="InterPro" id="IPR012349">
    <property type="entry name" value="Split_barrel_FMN-bd"/>
</dbReference>
<dbReference type="SUPFAM" id="SSF50475">
    <property type="entry name" value="FMN-binding split barrel"/>
    <property type="match status" value="1"/>
</dbReference>
<dbReference type="PANTHER" id="PTHR39428:SF1">
    <property type="entry name" value="F420H(2)-DEPENDENT QUINONE REDUCTASE RV1261C"/>
    <property type="match status" value="1"/>
</dbReference>
<accession>A0ABT6MEG4</accession>
<evidence type="ECO:0000256" key="1">
    <source>
        <dbReference type="ARBA" id="ARBA00008710"/>
    </source>
</evidence>
<dbReference type="RefSeq" id="WP_280762002.1">
    <property type="nucleotide sequence ID" value="NZ_JARXVC010000011.1"/>
</dbReference>
<dbReference type="InterPro" id="IPR004378">
    <property type="entry name" value="F420H2_quin_Rdtase"/>
</dbReference>
<dbReference type="Proteomes" id="UP001160334">
    <property type="component" value="Unassembled WGS sequence"/>
</dbReference>
<protein>
    <submittedName>
        <fullName evidence="3">Deazaflavin-dependent oxidoreductase (Nitroreductase family)</fullName>
    </submittedName>
</protein>
<comment type="caution">
    <text evidence="3">The sequence shown here is derived from an EMBL/GenBank/DDBJ whole genome shotgun (WGS) entry which is preliminary data.</text>
</comment>
<proteinExistence type="inferred from homology"/>
<reference evidence="3 4" key="1">
    <citation type="submission" date="2023-04" db="EMBL/GenBank/DDBJ databases">
        <title>Forest soil microbial communities from Buena Vista Peninsula, Colon Province, Panama.</title>
        <authorList>
            <person name="Bouskill N."/>
        </authorList>
    </citation>
    <scope>NUCLEOTIDE SEQUENCE [LARGE SCALE GENOMIC DNA]</scope>
    <source>
        <strain evidence="3 4">CFH S0262</strain>
    </source>
</reference>
<name>A0ABT6MEG4_9NOCA</name>
<gene>
    <name evidence="3" type="ORF">M2280_003939</name>
</gene>
<evidence type="ECO:0000313" key="4">
    <source>
        <dbReference type="Proteomes" id="UP001160334"/>
    </source>
</evidence>
<dbReference type="Pfam" id="PF04075">
    <property type="entry name" value="F420H2_quin_red"/>
    <property type="match status" value="1"/>
</dbReference>
<comment type="catalytic activity">
    <reaction evidence="2">
        <text>oxidized coenzyme F420-(gamma-L-Glu)(n) + a quinol + H(+) = reduced coenzyme F420-(gamma-L-Glu)(n) + a quinone</text>
        <dbReference type="Rhea" id="RHEA:39663"/>
        <dbReference type="Rhea" id="RHEA-COMP:12939"/>
        <dbReference type="Rhea" id="RHEA-COMP:14378"/>
        <dbReference type="ChEBI" id="CHEBI:15378"/>
        <dbReference type="ChEBI" id="CHEBI:24646"/>
        <dbReference type="ChEBI" id="CHEBI:132124"/>
        <dbReference type="ChEBI" id="CHEBI:133980"/>
        <dbReference type="ChEBI" id="CHEBI:139511"/>
    </reaction>
</comment>
<sequence>MSRAPTYGQANPIQRGLRSVAGLAPVSWVFARTLHRVDGPIFRITRGRRTLTSMLAGLPVVMLTTTGARSGVRRTVPLLGLPDDDRIVVIASNYGQADNPSWYYNLRAHPGAEISVAGGAVEAVWAHEVAGTERERLWRLGLSIYPAWAVYEKRATGRRIPVMVLEPDRD</sequence>
<dbReference type="NCBIfam" id="TIGR00026">
    <property type="entry name" value="hi_GC_TIGR00026"/>
    <property type="match status" value="1"/>
</dbReference>
<organism evidence="3 4">
    <name type="scientific">Prescottella agglutinans</name>
    <dbReference type="NCBI Taxonomy" id="1644129"/>
    <lineage>
        <taxon>Bacteria</taxon>
        <taxon>Bacillati</taxon>
        <taxon>Actinomycetota</taxon>
        <taxon>Actinomycetes</taxon>
        <taxon>Mycobacteriales</taxon>
        <taxon>Nocardiaceae</taxon>
        <taxon>Prescottella</taxon>
    </lineage>
</organism>
<evidence type="ECO:0000256" key="2">
    <source>
        <dbReference type="ARBA" id="ARBA00049106"/>
    </source>
</evidence>
<evidence type="ECO:0000313" key="3">
    <source>
        <dbReference type="EMBL" id="MDH6282702.1"/>
    </source>
</evidence>
<dbReference type="PANTHER" id="PTHR39428">
    <property type="entry name" value="F420H(2)-DEPENDENT QUINONE REDUCTASE RV1261C"/>
    <property type="match status" value="1"/>
</dbReference>
<comment type="similarity">
    <text evidence="1">Belongs to the F420H(2)-dependent quinone reductase family.</text>
</comment>
<dbReference type="Gene3D" id="2.30.110.10">
    <property type="entry name" value="Electron Transport, Fmn-binding Protein, Chain A"/>
    <property type="match status" value="1"/>
</dbReference>